<keyword evidence="1" id="KW-0472">Membrane</keyword>
<feature type="transmembrane region" description="Helical" evidence="1">
    <location>
        <begin position="19"/>
        <end position="37"/>
    </location>
</feature>
<dbReference type="AlphaFoldDB" id="A0A3B0UB40"/>
<protein>
    <submittedName>
        <fullName evidence="2">Uncharacterized protein</fullName>
    </submittedName>
</protein>
<gene>
    <name evidence="2" type="ORF">MNBD_ALPHA12-481</name>
</gene>
<name>A0A3B0UB40_9ZZZZ</name>
<keyword evidence="1" id="KW-0812">Transmembrane</keyword>
<keyword evidence="1" id="KW-1133">Transmembrane helix</keyword>
<evidence type="ECO:0000313" key="2">
    <source>
        <dbReference type="EMBL" id="VAW22587.1"/>
    </source>
</evidence>
<dbReference type="EMBL" id="UOEO01000206">
    <property type="protein sequence ID" value="VAW22587.1"/>
    <property type="molecule type" value="Genomic_DNA"/>
</dbReference>
<feature type="non-terminal residue" evidence="2">
    <location>
        <position position="1"/>
    </location>
</feature>
<organism evidence="2">
    <name type="scientific">hydrothermal vent metagenome</name>
    <dbReference type="NCBI Taxonomy" id="652676"/>
    <lineage>
        <taxon>unclassified sequences</taxon>
        <taxon>metagenomes</taxon>
        <taxon>ecological metagenomes</taxon>
    </lineage>
</organism>
<evidence type="ECO:0000256" key="1">
    <source>
        <dbReference type="SAM" id="Phobius"/>
    </source>
</evidence>
<accession>A0A3B0UB40</accession>
<proteinExistence type="predicted"/>
<sequence>FLCHVLTKKMDPGLRRGDAQGFCLLFCLVLRGLWFVVRGSWFDKLTMKAQDEARFLIVRPQFVMLGQPVGVRTKPPSIHL</sequence>
<reference evidence="2" key="1">
    <citation type="submission" date="2018-06" db="EMBL/GenBank/DDBJ databases">
        <authorList>
            <person name="Zhirakovskaya E."/>
        </authorList>
    </citation>
    <scope>NUCLEOTIDE SEQUENCE</scope>
</reference>